<evidence type="ECO:0000256" key="5">
    <source>
        <dbReference type="ARBA" id="ARBA00023004"/>
    </source>
</evidence>
<organism evidence="11 12">
    <name type="scientific">Methanolapillus africanus</name>
    <dbReference type="NCBI Taxonomy" id="3028297"/>
    <lineage>
        <taxon>Archaea</taxon>
        <taxon>Methanobacteriati</taxon>
        <taxon>Methanobacteriota</taxon>
        <taxon>Stenosarchaea group</taxon>
        <taxon>Methanomicrobia</taxon>
        <taxon>Methanosarcinales</taxon>
        <taxon>Methanosarcinaceae</taxon>
        <taxon>Methanolapillus</taxon>
    </lineage>
</organism>
<dbReference type="InterPro" id="IPR023993">
    <property type="entry name" value="TYW1_archaea"/>
</dbReference>
<evidence type="ECO:0000313" key="12">
    <source>
        <dbReference type="Proteomes" id="UP001271789"/>
    </source>
</evidence>
<keyword evidence="12" id="KW-1185">Reference proteome</keyword>
<evidence type="ECO:0000256" key="7">
    <source>
        <dbReference type="ARBA" id="ARBA00023239"/>
    </source>
</evidence>
<evidence type="ECO:0000256" key="2">
    <source>
        <dbReference type="ARBA" id="ARBA00022691"/>
    </source>
</evidence>
<evidence type="ECO:0000259" key="10">
    <source>
        <dbReference type="PROSITE" id="PS51918"/>
    </source>
</evidence>
<dbReference type="GO" id="GO:0046872">
    <property type="term" value="F:metal ion binding"/>
    <property type="evidence" value="ECO:0007669"/>
    <property type="project" value="UniProtKB-KW"/>
</dbReference>
<dbReference type="GO" id="GO:0005737">
    <property type="term" value="C:cytoplasm"/>
    <property type="evidence" value="ECO:0007669"/>
    <property type="project" value="UniProtKB-SubCell"/>
</dbReference>
<keyword evidence="6 9" id="KW-0411">Iron-sulfur</keyword>
<dbReference type="PROSITE" id="PS51918">
    <property type="entry name" value="RADICAL_SAM"/>
    <property type="match status" value="1"/>
</dbReference>
<evidence type="ECO:0000256" key="9">
    <source>
        <dbReference type="HAMAP-Rule" id="MF_01921"/>
    </source>
</evidence>
<dbReference type="EMBL" id="JAWDKD010000015">
    <property type="protein sequence ID" value="MDV0446996.1"/>
    <property type="molecule type" value="Genomic_DNA"/>
</dbReference>
<dbReference type="Gene3D" id="3.20.20.70">
    <property type="entry name" value="Aldolase class I"/>
    <property type="match status" value="1"/>
</dbReference>
<evidence type="ECO:0000256" key="4">
    <source>
        <dbReference type="ARBA" id="ARBA00022723"/>
    </source>
</evidence>
<dbReference type="SFLD" id="SFLDG01071">
    <property type="entry name" value="tRNA_wybutosine-synthesizing"/>
    <property type="match status" value="1"/>
</dbReference>
<feature type="binding site" evidence="9">
    <location>
        <position position="78"/>
    </location>
    <ligand>
        <name>[4Fe-4S] cluster</name>
        <dbReference type="ChEBI" id="CHEBI:49883"/>
        <label>2</label>
        <note>4Fe-4S-S-AdoMet</note>
    </ligand>
</feature>
<reference evidence="11" key="1">
    <citation type="submission" date="2023-06" db="EMBL/GenBank/DDBJ databases">
        <title>Genome sequence of Methanosarcinaceae archaeon Ag5.</title>
        <authorList>
            <person name="Protasov E."/>
            <person name="Platt K."/>
            <person name="Poehlein A."/>
            <person name="Daniel R."/>
            <person name="Brune A."/>
        </authorList>
    </citation>
    <scope>NUCLEOTIDE SEQUENCE</scope>
    <source>
        <strain evidence="11">Ag5</strain>
    </source>
</reference>
<proteinExistence type="inferred from homology"/>
<dbReference type="NCBIfam" id="TIGR03972">
    <property type="entry name" value="rSAM_TYW1"/>
    <property type="match status" value="1"/>
</dbReference>
<dbReference type="SUPFAM" id="SSF102114">
    <property type="entry name" value="Radical SAM enzymes"/>
    <property type="match status" value="1"/>
</dbReference>
<keyword evidence="9" id="KW-0963">Cytoplasm</keyword>
<gene>
    <name evidence="9" type="primary">taw1</name>
    <name evidence="11" type="ORF">MsAg5_08640</name>
</gene>
<evidence type="ECO:0000256" key="6">
    <source>
        <dbReference type="ARBA" id="ARBA00023014"/>
    </source>
</evidence>
<dbReference type="PANTHER" id="PTHR13930">
    <property type="entry name" value="S-ADENOSYL-L-METHIONINE-DEPENDENT TRNA 4-DEMETHYLWYOSINE SYNTHASE"/>
    <property type="match status" value="1"/>
</dbReference>
<keyword evidence="4 9" id="KW-0479">Metal-binding</keyword>
<comment type="catalytic activity">
    <reaction evidence="8 9">
        <text>N(1)-methylguanosine(37) in tRNA(Phe) + pyruvate + S-adenosyl-L-methionine = 4-demethylwyosine(37) in tRNA(Phe) + 5'-deoxyadenosine + L-methionine + CO2 + H2O</text>
        <dbReference type="Rhea" id="RHEA:36347"/>
        <dbReference type="Rhea" id="RHEA-COMP:10164"/>
        <dbReference type="Rhea" id="RHEA-COMP:10165"/>
        <dbReference type="ChEBI" id="CHEBI:15361"/>
        <dbReference type="ChEBI" id="CHEBI:15377"/>
        <dbReference type="ChEBI" id="CHEBI:16526"/>
        <dbReference type="ChEBI" id="CHEBI:17319"/>
        <dbReference type="ChEBI" id="CHEBI:57844"/>
        <dbReference type="ChEBI" id="CHEBI:59789"/>
        <dbReference type="ChEBI" id="CHEBI:64315"/>
        <dbReference type="ChEBI" id="CHEBI:73542"/>
        <dbReference type="EC" id="4.1.3.44"/>
    </reaction>
</comment>
<protein>
    <recommendedName>
        <fullName evidence="9">S-adenosyl-L-methionine-dependent tRNA 4-demethylwyosine synthase</fullName>
        <ecNumber evidence="9">4.1.3.44</ecNumber>
    </recommendedName>
    <alternativeName>
        <fullName evidence="9">tRNA wyosine derivatives biosynthesis protein Taw1</fullName>
    </alternativeName>
</protein>
<name>A0AAE4SCZ8_9EURY</name>
<comment type="function">
    <text evidence="9">Component of the wyosine derivatives biosynthesis pathway that catalyzes the condensation of N-methylguanine with 2 carbon atoms from pyruvate to form the tricyclic 4-demethylwyosine (imG-14) on guanosine-37 of tRNA(Phe).</text>
</comment>
<keyword evidence="7 9" id="KW-0456">Lyase</keyword>
<dbReference type="GO" id="GO:0051539">
    <property type="term" value="F:4 iron, 4 sulfur cluster binding"/>
    <property type="evidence" value="ECO:0007669"/>
    <property type="project" value="UniProtKB-UniRule"/>
</dbReference>
<feature type="binding site" evidence="9">
    <location>
        <position position="39"/>
    </location>
    <ligand>
        <name>[4Fe-4S] cluster</name>
        <dbReference type="ChEBI" id="CHEBI:49883"/>
        <label>1</label>
    </ligand>
</feature>
<dbReference type="Pfam" id="PF08608">
    <property type="entry name" value="Wyosine_form"/>
    <property type="match status" value="1"/>
</dbReference>
<dbReference type="HAMAP" id="MF_01921">
    <property type="entry name" value="TYW1_archaea"/>
    <property type="match status" value="1"/>
</dbReference>
<dbReference type="Proteomes" id="UP001271789">
    <property type="component" value="Unassembled WGS sequence"/>
</dbReference>
<evidence type="ECO:0000256" key="8">
    <source>
        <dbReference type="ARBA" id="ARBA00049466"/>
    </source>
</evidence>
<dbReference type="InterPro" id="IPR013917">
    <property type="entry name" value="tRNA_wybutosine-synth"/>
</dbReference>
<dbReference type="InterPro" id="IPR007197">
    <property type="entry name" value="rSAM"/>
</dbReference>
<feature type="domain" description="Radical SAM core" evidence="10">
    <location>
        <begin position="58"/>
        <end position="302"/>
    </location>
</feature>
<accession>A0AAE4SCZ8</accession>
<feature type="binding site" evidence="9">
    <location>
        <position position="81"/>
    </location>
    <ligand>
        <name>[4Fe-4S] cluster</name>
        <dbReference type="ChEBI" id="CHEBI:49883"/>
        <label>2</label>
        <note>4Fe-4S-S-AdoMet</note>
    </ligand>
</feature>
<keyword evidence="3 9" id="KW-0819">tRNA processing</keyword>
<evidence type="ECO:0000256" key="3">
    <source>
        <dbReference type="ARBA" id="ARBA00022694"/>
    </source>
</evidence>
<evidence type="ECO:0000313" key="11">
    <source>
        <dbReference type="EMBL" id="MDV0446996.1"/>
    </source>
</evidence>
<feature type="binding site" evidence="9">
    <location>
        <position position="65"/>
    </location>
    <ligand>
        <name>[4Fe-4S] cluster</name>
        <dbReference type="ChEBI" id="CHEBI:49883"/>
        <label>1</label>
    </ligand>
</feature>
<keyword evidence="2 9" id="KW-0949">S-adenosyl-L-methionine</keyword>
<dbReference type="AlphaFoldDB" id="A0AAE4SCZ8"/>
<comment type="subcellular location">
    <subcellularLocation>
        <location evidence="9">Cytoplasm</location>
    </subcellularLocation>
</comment>
<dbReference type="GO" id="GO:0102521">
    <property type="term" value="F:tRNA-4-demethylwyosine synthase activity"/>
    <property type="evidence" value="ECO:0007669"/>
    <property type="project" value="UniProtKB-EC"/>
</dbReference>
<dbReference type="GO" id="GO:0008033">
    <property type="term" value="P:tRNA processing"/>
    <property type="evidence" value="ECO:0007669"/>
    <property type="project" value="UniProtKB-UniRule"/>
</dbReference>
<feature type="binding site" evidence="9">
    <location>
        <position position="52"/>
    </location>
    <ligand>
        <name>[4Fe-4S] cluster</name>
        <dbReference type="ChEBI" id="CHEBI:49883"/>
        <label>1</label>
    </ligand>
</feature>
<dbReference type="InterPro" id="IPR058240">
    <property type="entry name" value="rSAM_sf"/>
</dbReference>
<evidence type="ECO:0000256" key="1">
    <source>
        <dbReference type="ARBA" id="ARBA00022485"/>
    </source>
</evidence>
<dbReference type="InterPro" id="IPR034556">
    <property type="entry name" value="tRNA_wybutosine-synthase"/>
</dbReference>
<comment type="cofactor">
    <cofactor evidence="9">
        <name>[4Fe-4S] cluster</name>
        <dbReference type="ChEBI" id="CHEBI:49883"/>
    </cofactor>
    <text evidence="9">Binds 2 [4Fe-4S] clusters. Binds 1 [4Fe-4S] cluster coordinated with 3 cysteines and an exchangeable S-adenosyl-L-methionine.</text>
</comment>
<comment type="subunit">
    <text evidence="9">Monomer.</text>
</comment>
<dbReference type="PANTHER" id="PTHR13930:SF0">
    <property type="entry name" value="S-ADENOSYL-L-METHIONINE-DEPENDENT TRNA 4-DEMETHYLWYOSINE SYNTHASE TYW1-RELATED"/>
    <property type="match status" value="1"/>
</dbReference>
<dbReference type="Pfam" id="PF04055">
    <property type="entry name" value="Radical_SAM"/>
    <property type="match status" value="1"/>
</dbReference>
<dbReference type="EC" id="4.1.3.44" evidence="9"/>
<comment type="similarity">
    <text evidence="9">Belongs to the TYW1 family.</text>
</comment>
<sequence length="321" mass="36051">MENPEKINFSYSLEEISMDELMRRQGYAKAGRHSAVKTCAWLKNSMNGTGVCYKSSFYGVVSHRCLQMTPTLLCNQECIFCWRPTEVAAPVTTEWDSPELIVQECLKAQKKLITGFGGSPNAVPENYTEAKTPTNVAISLSGEPTFYPYLPELITEFEKNGMTTFVVTNGTNPAMIRRIFPSQLYMSLDATTEEMYNQVCRPKSPALWNKVMESLAVLREKKEAGVRTAVRITVVRNHNMTDAMGFANLIQQANPDFVEIKSYMHVGFSRLRLERANMVEQEEIRAFANEIAEAAGYQFAGESEASRVVVLSKDGKTTQVE</sequence>
<dbReference type="InterPro" id="IPR013785">
    <property type="entry name" value="Aldolase_TIM"/>
</dbReference>
<dbReference type="CDD" id="cd01335">
    <property type="entry name" value="Radical_SAM"/>
    <property type="match status" value="1"/>
</dbReference>
<dbReference type="RefSeq" id="WP_338099401.1">
    <property type="nucleotide sequence ID" value="NZ_JAWDKD010000015.1"/>
</dbReference>
<dbReference type="SFLD" id="SFLDF00284">
    <property type="entry name" value="tRNA_wybutosine-synthesizing"/>
    <property type="match status" value="1"/>
</dbReference>
<keyword evidence="1 9" id="KW-0004">4Fe-4S</keyword>
<dbReference type="SFLD" id="SFLDS00029">
    <property type="entry name" value="Radical_SAM"/>
    <property type="match status" value="1"/>
</dbReference>
<keyword evidence="5 9" id="KW-0408">Iron</keyword>
<comment type="caution">
    <text evidence="11">The sequence shown here is derived from an EMBL/GenBank/DDBJ whole genome shotgun (WGS) entry which is preliminary data.</text>
</comment>
<feature type="binding site" evidence="9">
    <location>
        <position position="74"/>
    </location>
    <ligand>
        <name>[4Fe-4S] cluster</name>
        <dbReference type="ChEBI" id="CHEBI:49883"/>
        <label>2</label>
        <note>4Fe-4S-S-AdoMet</note>
    </ligand>
</feature>